<dbReference type="SMART" id="SM00881">
    <property type="entry name" value="CoA_binding"/>
    <property type="match status" value="1"/>
</dbReference>
<keyword evidence="7" id="KW-0443">Lipid metabolism</keyword>
<evidence type="ECO:0000256" key="6">
    <source>
        <dbReference type="ARBA" id="ARBA00022741"/>
    </source>
</evidence>
<comment type="pathway">
    <text evidence="2">Carbohydrate metabolism; tricarboxylic acid cycle.</text>
</comment>
<dbReference type="PANTHER" id="PTHR11117">
    <property type="entry name" value="SUCCINYL-COA LIGASE SUBUNIT ALPHA"/>
    <property type="match status" value="1"/>
</dbReference>
<dbReference type="GO" id="GO:0046912">
    <property type="term" value="F:acyltransferase activity, acyl groups converted into alkyl on transfer"/>
    <property type="evidence" value="ECO:0007669"/>
    <property type="project" value="InterPro"/>
</dbReference>
<dbReference type="UniPathway" id="UPA00223"/>
<evidence type="ECO:0000259" key="8">
    <source>
        <dbReference type="SMART" id="SM00881"/>
    </source>
</evidence>
<protein>
    <recommendedName>
        <fullName evidence="8">CoA-binding domain-containing protein</fullName>
    </recommendedName>
</protein>
<dbReference type="InterPro" id="IPR016102">
    <property type="entry name" value="Succinyl-CoA_synth-like"/>
</dbReference>
<dbReference type="InterPro" id="IPR002020">
    <property type="entry name" value="Citrate_synthase"/>
</dbReference>
<dbReference type="Gene3D" id="3.40.50.720">
    <property type="entry name" value="NAD(P)-binding Rossmann-like Domain"/>
    <property type="match status" value="1"/>
</dbReference>
<evidence type="ECO:0000256" key="7">
    <source>
        <dbReference type="ARBA" id="ARBA00023098"/>
    </source>
</evidence>
<dbReference type="InterPro" id="IPR017440">
    <property type="entry name" value="Cit_synth/succinyl-CoA_lig_AS"/>
</dbReference>
<dbReference type="InterPro" id="IPR036291">
    <property type="entry name" value="NAD(P)-bd_dom_sf"/>
</dbReference>
<organism evidence="9 10">
    <name type="scientific">candidate division TA06 bacterium</name>
    <dbReference type="NCBI Taxonomy" id="2250710"/>
    <lineage>
        <taxon>Bacteria</taxon>
        <taxon>Bacteria division TA06</taxon>
    </lineage>
</organism>
<keyword evidence="3" id="KW-0963">Cytoplasm</keyword>
<dbReference type="AlphaFoldDB" id="A0A523UQ38"/>
<dbReference type="PRINTS" id="PR01798">
    <property type="entry name" value="SCOASYNTHASE"/>
</dbReference>
<proteinExistence type="predicted"/>
<dbReference type="GO" id="GO:0006099">
    <property type="term" value="P:tricarboxylic acid cycle"/>
    <property type="evidence" value="ECO:0007669"/>
    <property type="project" value="UniProtKB-UniPathway"/>
</dbReference>
<evidence type="ECO:0000256" key="3">
    <source>
        <dbReference type="ARBA" id="ARBA00022490"/>
    </source>
</evidence>
<dbReference type="CDD" id="cd06100">
    <property type="entry name" value="CCL_ACL-C"/>
    <property type="match status" value="1"/>
</dbReference>
<dbReference type="Gene3D" id="1.10.230.10">
    <property type="entry name" value="Cytochrome P450-Terp, domain 2"/>
    <property type="match status" value="1"/>
</dbReference>
<dbReference type="GO" id="GO:0009361">
    <property type="term" value="C:succinate-CoA ligase complex (ADP-forming)"/>
    <property type="evidence" value="ECO:0007669"/>
    <property type="project" value="TreeGrafter"/>
</dbReference>
<dbReference type="PROSITE" id="PS00399">
    <property type="entry name" value="SUCCINYL_COA_LIG_2"/>
    <property type="match status" value="1"/>
</dbReference>
<reference evidence="9 10" key="1">
    <citation type="submission" date="2019-03" db="EMBL/GenBank/DDBJ databases">
        <title>Metabolic potential of uncultured bacteria and archaea associated with petroleum seepage in deep-sea sediments.</title>
        <authorList>
            <person name="Dong X."/>
            <person name="Hubert C."/>
        </authorList>
    </citation>
    <scope>NUCLEOTIDE SEQUENCE [LARGE SCALE GENOMIC DNA]</scope>
    <source>
        <strain evidence="9">E44_bin18</strain>
    </source>
</reference>
<evidence type="ECO:0000256" key="4">
    <source>
        <dbReference type="ARBA" id="ARBA00022516"/>
    </source>
</evidence>
<keyword evidence="5" id="KW-0597">Phosphoprotein</keyword>
<dbReference type="GO" id="GO:0004775">
    <property type="term" value="F:succinate-CoA ligase (ADP-forming) activity"/>
    <property type="evidence" value="ECO:0007669"/>
    <property type="project" value="TreeGrafter"/>
</dbReference>
<evidence type="ECO:0000313" key="10">
    <source>
        <dbReference type="Proteomes" id="UP000315525"/>
    </source>
</evidence>
<dbReference type="Proteomes" id="UP000315525">
    <property type="component" value="Unassembled WGS sequence"/>
</dbReference>
<dbReference type="GO" id="GO:0004776">
    <property type="term" value="F:succinate-CoA ligase (GDP-forming) activity"/>
    <property type="evidence" value="ECO:0007669"/>
    <property type="project" value="TreeGrafter"/>
</dbReference>
<dbReference type="Pfam" id="PF02629">
    <property type="entry name" value="CoA_binding"/>
    <property type="match status" value="1"/>
</dbReference>
<dbReference type="InterPro" id="IPR016142">
    <property type="entry name" value="Citrate_synth-like_lrg_a-sub"/>
</dbReference>
<comment type="caution">
    <text evidence="9">The sequence shown here is derived from an EMBL/GenBank/DDBJ whole genome shotgun (WGS) entry which is preliminary data.</text>
</comment>
<dbReference type="GO" id="GO:0006629">
    <property type="term" value="P:lipid metabolic process"/>
    <property type="evidence" value="ECO:0007669"/>
    <property type="project" value="UniProtKB-KW"/>
</dbReference>
<dbReference type="InterPro" id="IPR003781">
    <property type="entry name" value="CoA-bd"/>
</dbReference>
<dbReference type="SUPFAM" id="SSF48256">
    <property type="entry name" value="Citrate synthase"/>
    <property type="match status" value="1"/>
</dbReference>
<evidence type="ECO:0000256" key="1">
    <source>
        <dbReference type="ARBA" id="ARBA00004496"/>
    </source>
</evidence>
<dbReference type="InterPro" id="IPR005811">
    <property type="entry name" value="SUCC_ACL_C"/>
</dbReference>
<evidence type="ECO:0000256" key="2">
    <source>
        <dbReference type="ARBA" id="ARBA00005163"/>
    </source>
</evidence>
<sequence>MKRLPAEKGMFHYLISKVRSDTGRTIEKSGTIETVVVGLGAQGTRHAGLMQEFGTNVTAGIAPGRGGTRIHETIPVYDTVKDCLEEHPNIAAASIWRHYSTAKDAAVEVIESGIPVVVLITEGIPLRDVRDILVAARRKNTLLLGGNTPGVIFPPEGIKIGMLPNVFYPEETSPDVFGPHGVTIVSRSGAILYHMSDALVSAGIAQNAVLGIGGDGAIGSTFRKVVPLVMGYENTELVVLAGEIGGNMEEVLAEDIKKNRHLYSKPLVAIISGRHAPEGKTMGHAGAIVSPGQAYGTFESKRAALEGAGIDVVNSQYELIDVVKSKLKGKKYFQIERYYEKMREIWEAKPRKRGWGTLITKVAPNTLIVSGYLLQDLIEKASFLETAHLLIKGELPNKEVLEKHRKRAFEASQIEAPGISWLDSDDISKTLAAFLLLDRHVAQFPQAGKDGPVQKAVFAIGRFARYLARRLCTESALDGADADEPFSSIMSRAVSGKDIADPKYARMLEAMIVASVDHGVTPPSAQATIIAASTRATYEVAVAHGIGAITDVHGGAGAKAAEFFRHCTGKSRQEGIPIEEATHSLMSEYVKAGRRIEGMGHRIHTEDPRRDALWKLAQDCEVEGDSVAVSKIASTVFEQVRGMSLPINVDGVIGSIVADMGLGSSVAKALFVYGRLAGLSAHYFEEIATQPQMRRINFAEAVYRGKELRAFPA</sequence>
<accession>A0A523UQ38</accession>
<dbReference type="SUPFAM" id="SSF52210">
    <property type="entry name" value="Succinyl-CoA synthetase domains"/>
    <property type="match status" value="1"/>
</dbReference>
<evidence type="ECO:0000313" key="9">
    <source>
        <dbReference type="EMBL" id="TET44653.1"/>
    </source>
</evidence>
<dbReference type="PANTHER" id="PTHR11117:SF2">
    <property type="entry name" value="SUCCINATE--COA LIGASE [ADP_GDP-FORMING] SUBUNIT ALPHA, MITOCHONDRIAL"/>
    <property type="match status" value="1"/>
</dbReference>
<keyword evidence="4" id="KW-0444">Lipid biosynthesis</keyword>
<dbReference type="SUPFAM" id="SSF51735">
    <property type="entry name" value="NAD(P)-binding Rossmann-fold domains"/>
    <property type="match status" value="1"/>
</dbReference>
<feature type="domain" description="CoA-binding" evidence="8">
    <location>
        <begin position="28"/>
        <end position="124"/>
    </location>
</feature>
<name>A0A523UQ38_UNCT6</name>
<dbReference type="Gene3D" id="3.40.50.261">
    <property type="entry name" value="Succinyl-CoA synthetase domains"/>
    <property type="match status" value="1"/>
</dbReference>
<gene>
    <name evidence="9" type="ORF">E3J62_09615</name>
</gene>
<evidence type="ECO:0000256" key="5">
    <source>
        <dbReference type="ARBA" id="ARBA00022553"/>
    </source>
</evidence>
<dbReference type="EMBL" id="SOJN01000115">
    <property type="protein sequence ID" value="TET44653.1"/>
    <property type="molecule type" value="Genomic_DNA"/>
</dbReference>
<dbReference type="Pfam" id="PF00549">
    <property type="entry name" value="Ligase_CoA"/>
    <property type="match status" value="1"/>
</dbReference>
<keyword evidence="6" id="KW-0547">Nucleotide-binding</keyword>
<dbReference type="InterPro" id="IPR036969">
    <property type="entry name" value="Citrate_synthase_sf"/>
</dbReference>
<dbReference type="Gene3D" id="1.10.580.10">
    <property type="entry name" value="Citrate Synthase, domain 1"/>
    <property type="match status" value="1"/>
</dbReference>
<dbReference type="GO" id="GO:0000166">
    <property type="term" value="F:nucleotide binding"/>
    <property type="evidence" value="ECO:0007669"/>
    <property type="project" value="UniProtKB-KW"/>
</dbReference>
<dbReference type="Pfam" id="PF00285">
    <property type="entry name" value="Citrate_synt"/>
    <property type="match status" value="1"/>
</dbReference>
<comment type="subcellular location">
    <subcellularLocation>
        <location evidence="1">Cytoplasm</location>
    </subcellularLocation>
</comment>
<dbReference type="InterPro" id="IPR016143">
    <property type="entry name" value="Citrate_synth-like_sm_a-sub"/>
</dbReference>